<organism evidence="2 3">
    <name type="scientific">Hordeum vulgare subsp. vulgare</name>
    <name type="common">Domesticated barley</name>
    <dbReference type="NCBI Taxonomy" id="112509"/>
    <lineage>
        <taxon>Eukaryota</taxon>
        <taxon>Viridiplantae</taxon>
        <taxon>Streptophyta</taxon>
        <taxon>Embryophyta</taxon>
        <taxon>Tracheophyta</taxon>
        <taxon>Spermatophyta</taxon>
        <taxon>Magnoliopsida</taxon>
        <taxon>Liliopsida</taxon>
        <taxon>Poales</taxon>
        <taxon>Poaceae</taxon>
        <taxon>BOP clade</taxon>
        <taxon>Pooideae</taxon>
        <taxon>Triticodae</taxon>
        <taxon>Triticeae</taxon>
        <taxon>Hordeinae</taxon>
        <taxon>Hordeum</taxon>
    </lineage>
</organism>
<proteinExistence type="predicted"/>
<reference evidence="2" key="2">
    <citation type="submission" date="2020-10" db="EMBL/GenBank/DDBJ databases">
        <authorList>
            <person name="Scholz U."/>
            <person name="Mascher M."/>
            <person name="Fiebig A."/>
        </authorList>
    </citation>
    <scope>NUCLEOTIDE SEQUENCE [LARGE SCALE GENOMIC DNA]</scope>
    <source>
        <strain evidence="2">cv. Morex</strain>
    </source>
</reference>
<evidence type="ECO:0000256" key="1">
    <source>
        <dbReference type="SAM" id="Phobius"/>
    </source>
</evidence>
<name>A0A8I6WVJ4_HORVV</name>
<reference evidence="3" key="1">
    <citation type="journal article" date="2012" name="Nature">
        <title>A physical, genetic and functional sequence assembly of the barley genome.</title>
        <authorList>
            <consortium name="The International Barley Genome Sequencing Consortium"/>
            <person name="Mayer K.F."/>
            <person name="Waugh R."/>
            <person name="Brown J.W."/>
            <person name="Schulman A."/>
            <person name="Langridge P."/>
            <person name="Platzer M."/>
            <person name="Fincher G.B."/>
            <person name="Muehlbauer G.J."/>
            <person name="Sato K."/>
            <person name="Close T.J."/>
            <person name="Wise R.P."/>
            <person name="Stein N."/>
        </authorList>
    </citation>
    <scope>NUCLEOTIDE SEQUENCE [LARGE SCALE GENOMIC DNA]</scope>
    <source>
        <strain evidence="3">cv. Morex</strain>
    </source>
</reference>
<protein>
    <submittedName>
        <fullName evidence="2">Uncharacterized protein</fullName>
    </submittedName>
</protein>
<reference evidence="2" key="3">
    <citation type="submission" date="2022-01" db="UniProtKB">
        <authorList>
            <consortium name="EnsemblPlants"/>
        </authorList>
    </citation>
    <scope>IDENTIFICATION</scope>
    <source>
        <strain evidence="2">subsp. vulgare</strain>
    </source>
</reference>
<dbReference type="EnsemblPlants" id="HORVU.MOREX.r3.3HG0308560.1">
    <property type="protein sequence ID" value="HORVU.MOREX.r3.3HG0308560.1.CDS1"/>
    <property type="gene ID" value="HORVU.MOREX.r3.3HG0308560"/>
</dbReference>
<keyword evidence="1" id="KW-1133">Transmembrane helix</keyword>
<feature type="transmembrane region" description="Helical" evidence="1">
    <location>
        <begin position="45"/>
        <end position="62"/>
    </location>
</feature>
<evidence type="ECO:0000313" key="3">
    <source>
        <dbReference type="Proteomes" id="UP000011116"/>
    </source>
</evidence>
<keyword evidence="1" id="KW-0812">Transmembrane</keyword>
<keyword evidence="1" id="KW-0472">Membrane</keyword>
<dbReference type="Gramene" id="HORVU.MOREX.r3.3HG0308560.1">
    <property type="protein sequence ID" value="HORVU.MOREX.r3.3HG0308560.1.CDS1"/>
    <property type="gene ID" value="HORVU.MOREX.r3.3HG0308560"/>
</dbReference>
<evidence type="ECO:0000313" key="2">
    <source>
        <dbReference type="EnsemblPlants" id="HORVU.MOREX.r3.3HG0308560.1.CDS1"/>
    </source>
</evidence>
<sequence length="72" mass="8875">MRFPGWALYNSDDWIGFCIHTHTHFLYFWEYVLSDSVKVVPYTQMYYTTLSFSIYLITYGNMPQYKFYEKKK</sequence>
<dbReference type="Proteomes" id="UP000011116">
    <property type="component" value="Chromosome 3H"/>
</dbReference>
<accession>A0A8I6WVJ4</accession>
<dbReference type="AlphaFoldDB" id="A0A8I6WVJ4"/>
<dbReference type="Gramene" id="HORVU.MOREX.r2.3HG0257620.1">
    <property type="protein sequence ID" value="HORVU.MOREX.r2.3HG0257620.1.CDS.1"/>
    <property type="gene ID" value="HORVU.MOREX.r2.3HG0257620"/>
</dbReference>
<keyword evidence="3" id="KW-1185">Reference proteome</keyword>